<name>A0AB34H5A7_ESCRO</name>
<dbReference type="Gene3D" id="2.10.25.10">
    <property type="entry name" value="Laminin"/>
    <property type="match status" value="2"/>
</dbReference>
<keyword evidence="12" id="KW-0325">Glycoprotein</keyword>
<evidence type="ECO:0000256" key="9">
    <source>
        <dbReference type="ARBA" id="ARBA00022825"/>
    </source>
</evidence>
<dbReference type="InterPro" id="IPR013806">
    <property type="entry name" value="Kringle-like"/>
</dbReference>
<dbReference type="FunFam" id="2.10.25.10:FF:000576">
    <property type="entry name" value="Coagulation factor XII"/>
    <property type="match status" value="1"/>
</dbReference>
<comment type="subcellular location">
    <subcellularLocation>
        <location evidence="1">Secreted</location>
    </subcellularLocation>
</comment>
<feature type="disulfide bond" evidence="13">
    <location>
        <begin position="64"/>
        <end position="73"/>
    </location>
</feature>
<dbReference type="PROSITE" id="PS01186">
    <property type="entry name" value="EGF_2"/>
    <property type="match status" value="1"/>
</dbReference>
<dbReference type="PANTHER" id="PTHR24033:SF151">
    <property type="entry name" value="NOTCH 2"/>
    <property type="match status" value="1"/>
</dbReference>
<evidence type="ECO:0000313" key="17">
    <source>
        <dbReference type="EMBL" id="KAJ8787428.1"/>
    </source>
</evidence>
<feature type="domain" description="EGF-like" evidence="15">
    <location>
        <begin position="117"/>
        <end position="153"/>
    </location>
</feature>
<evidence type="ECO:0000256" key="1">
    <source>
        <dbReference type="ARBA" id="ARBA00004613"/>
    </source>
</evidence>
<accession>A0AB34H5A7</accession>
<dbReference type="AlphaFoldDB" id="A0AB34H5A7"/>
<comment type="caution">
    <text evidence="13">Lacks conserved residue(s) required for the propagation of feature annotation.</text>
</comment>
<keyword evidence="18" id="KW-1185">Reference proteome</keyword>
<sequence>MRALLLLGVLLVSMESAVLYHRQLYHKCIHRGWPGPDPDHCSKHNPCQKGGTCVNMPKGPHCICSDHFTGKHCQREKCFEPQLLWFFQKNEIWHRLELAGVAKCQCKGPNAQCKPLASQVCRTNPCLSGGSCLQAEGHRLCRCPTGYAGRLCEVDFKANCYDDRDRGLSYRGVAWTKLSGAPCQPWASEATYWNVTAEQALNRRLGDHAFCRCAGGAGLGVSFRPRAL</sequence>
<comment type="caution">
    <text evidence="17">The sequence shown here is derived from an EMBL/GenBank/DDBJ whole genome shotgun (WGS) entry which is preliminary data.</text>
</comment>
<evidence type="ECO:0000256" key="13">
    <source>
        <dbReference type="PROSITE-ProRule" id="PRU00076"/>
    </source>
</evidence>
<organism evidence="17 18">
    <name type="scientific">Eschrichtius robustus</name>
    <name type="common">California gray whale</name>
    <name type="synonym">Eschrichtius gibbosus</name>
    <dbReference type="NCBI Taxonomy" id="9764"/>
    <lineage>
        <taxon>Eukaryota</taxon>
        <taxon>Metazoa</taxon>
        <taxon>Chordata</taxon>
        <taxon>Craniata</taxon>
        <taxon>Vertebrata</taxon>
        <taxon>Euteleostomi</taxon>
        <taxon>Mammalia</taxon>
        <taxon>Eutheria</taxon>
        <taxon>Laurasiatheria</taxon>
        <taxon>Artiodactyla</taxon>
        <taxon>Whippomorpha</taxon>
        <taxon>Cetacea</taxon>
        <taxon>Mysticeti</taxon>
        <taxon>Eschrichtiidae</taxon>
        <taxon>Eschrichtius</taxon>
    </lineage>
</organism>
<feature type="domain" description="Fibronectin type-I" evidence="16">
    <location>
        <begin position="76"/>
        <end position="116"/>
    </location>
</feature>
<dbReference type="InterPro" id="IPR000001">
    <property type="entry name" value="Kringle"/>
</dbReference>
<gene>
    <name evidence="17" type="ORF">J1605_023088</name>
</gene>
<dbReference type="PROSITE" id="PS00022">
    <property type="entry name" value="EGF_1"/>
    <property type="match status" value="2"/>
</dbReference>
<dbReference type="SMART" id="SM00181">
    <property type="entry name" value="EGF"/>
    <property type="match status" value="2"/>
</dbReference>
<dbReference type="SMART" id="SM00130">
    <property type="entry name" value="KR"/>
    <property type="match status" value="1"/>
</dbReference>
<dbReference type="PROSITE" id="PS51091">
    <property type="entry name" value="FN1_2"/>
    <property type="match status" value="1"/>
</dbReference>
<evidence type="ECO:0000259" key="16">
    <source>
        <dbReference type="PROSITE" id="PS51091"/>
    </source>
</evidence>
<evidence type="ECO:0000256" key="7">
    <source>
        <dbReference type="ARBA" id="ARBA00022737"/>
    </source>
</evidence>
<dbReference type="InterPro" id="IPR038178">
    <property type="entry name" value="Kringle_sf"/>
</dbReference>
<dbReference type="SUPFAM" id="SSF57440">
    <property type="entry name" value="Kringle-like"/>
    <property type="match status" value="1"/>
</dbReference>
<evidence type="ECO:0000256" key="4">
    <source>
        <dbReference type="ARBA" id="ARBA00022572"/>
    </source>
</evidence>
<feature type="chain" id="PRO_5044324035" evidence="14">
    <location>
        <begin position="17"/>
        <end position="228"/>
    </location>
</feature>
<dbReference type="SUPFAM" id="SSF57196">
    <property type="entry name" value="EGF/Laminin"/>
    <property type="match status" value="1"/>
</dbReference>
<keyword evidence="6 14" id="KW-0732">Signal</keyword>
<dbReference type="InterPro" id="IPR051830">
    <property type="entry name" value="NOTCH_homolog"/>
</dbReference>
<keyword evidence="8" id="KW-0378">Hydrolase</keyword>
<dbReference type="PROSITE" id="PS50026">
    <property type="entry name" value="EGF_3"/>
    <property type="match status" value="2"/>
</dbReference>
<keyword evidence="5" id="KW-0645">Protease</keyword>
<keyword evidence="2" id="KW-0964">Secreted</keyword>
<dbReference type="SMART" id="SM00179">
    <property type="entry name" value="EGF_CA"/>
    <property type="match status" value="2"/>
</dbReference>
<evidence type="ECO:0000259" key="15">
    <source>
        <dbReference type="PROSITE" id="PS50026"/>
    </source>
</evidence>
<dbReference type="Gene3D" id="2.40.20.10">
    <property type="entry name" value="Plasminogen Kringle 4"/>
    <property type="match status" value="1"/>
</dbReference>
<dbReference type="PROSITE" id="PS01253">
    <property type="entry name" value="FN1_1"/>
    <property type="match status" value="1"/>
</dbReference>
<evidence type="ECO:0000256" key="5">
    <source>
        <dbReference type="ARBA" id="ARBA00022670"/>
    </source>
</evidence>
<dbReference type="InterPro" id="IPR000083">
    <property type="entry name" value="Fibronectin_type1"/>
</dbReference>
<dbReference type="GO" id="GO:0005576">
    <property type="term" value="C:extracellular region"/>
    <property type="evidence" value="ECO:0007669"/>
    <property type="project" value="UniProtKB-SubCell"/>
</dbReference>
<keyword evidence="10" id="KW-0865">Zymogen</keyword>
<dbReference type="Proteomes" id="UP001159641">
    <property type="component" value="Unassembled WGS sequence"/>
</dbReference>
<dbReference type="GO" id="GO:0008236">
    <property type="term" value="F:serine-type peptidase activity"/>
    <property type="evidence" value="ECO:0007669"/>
    <property type="project" value="UniProtKB-KW"/>
</dbReference>
<evidence type="ECO:0000256" key="12">
    <source>
        <dbReference type="ARBA" id="ARBA00023180"/>
    </source>
</evidence>
<evidence type="ECO:0000256" key="8">
    <source>
        <dbReference type="ARBA" id="ARBA00022801"/>
    </source>
</evidence>
<dbReference type="InterPro" id="IPR000742">
    <property type="entry name" value="EGF"/>
</dbReference>
<dbReference type="EMBL" id="JAIQCJ010001811">
    <property type="protein sequence ID" value="KAJ8787428.1"/>
    <property type="molecule type" value="Genomic_DNA"/>
</dbReference>
<dbReference type="Pfam" id="PF00008">
    <property type="entry name" value="EGF"/>
    <property type="match status" value="2"/>
</dbReference>
<keyword evidence="11 13" id="KW-1015">Disulfide bond</keyword>
<reference evidence="17 18" key="1">
    <citation type="submission" date="2022-11" db="EMBL/GenBank/DDBJ databases">
        <title>Whole genome sequence of Eschrichtius robustus ER-17-0199.</title>
        <authorList>
            <person name="Bruniche-Olsen A."/>
            <person name="Black A.N."/>
            <person name="Fields C.J."/>
            <person name="Walden K."/>
            <person name="Dewoody J.A."/>
        </authorList>
    </citation>
    <scope>NUCLEOTIDE SEQUENCE [LARGE SCALE GENOMIC DNA]</scope>
    <source>
        <strain evidence="17">ER-17-0199</strain>
        <tissue evidence="17">Blubber</tissue>
    </source>
</reference>
<dbReference type="CDD" id="cd00054">
    <property type="entry name" value="EGF_CA"/>
    <property type="match status" value="2"/>
</dbReference>
<dbReference type="InterPro" id="IPR001881">
    <property type="entry name" value="EGF-like_Ca-bd_dom"/>
</dbReference>
<evidence type="ECO:0000256" key="3">
    <source>
        <dbReference type="ARBA" id="ARBA00022536"/>
    </source>
</evidence>
<proteinExistence type="predicted"/>
<dbReference type="PANTHER" id="PTHR24033">
    <property type="entry name" value="EGF-LIKE DOMAIN-CONTAINING PROTEIN"/>
    <property type="match status" value="1"/>
</dbReference>
<keyword evidence="7" id="KW-0677">Repeat</keyword>
<evidence type="ECO:0000256" key="14">
    <source>
        <dbReference type="SAM" id="SignalP"/>
    </source>
</evidence>
<evidence type="ECO:0000256" key="11">
    <source>
        <dbReference type="ARBA" id="ARBA00023157"/>
    </source>
</evidence>
<evidence type="ECO:0000313" key="18">
    <source>
        <dbReference type="Proteomes" id="UP001159641"/>
    </source>
</evidence>
<dbReference type="SMART" id="SM00058">
    <property type="entry name" value="FN1"/>
    <property type="match status" value="1"/>
</dbReference>
<dbReference type="GO" id="GO:0006508">
    <property type="term" value="P:proteolysis"/>
    <property type="evidence" value="ECO:0007669"/>
    <property type="project" value="UniProtKB-KW"/>
</dbReference>
<evidence type="ECO:0000256" key="10">
    <source>
        <dbReference type="ARBA" id="ARBA00023145"/>
    </source>
</evidence>
<keyword evidence="3 13" id="KW-0245">EGF-like domain</keyword>
<dbReference type="FunFam" id="2.10.25.10:FF:000338">
    <property type="entry name" value="hepatocyte growth factor activator"/>
    <property type="match status" value="1"/>
</dbReference>
<dbReference type="GO" id="GO:0005509">
    <property type="term" value="F:calcium ion binding"/>
    <property type="evidence" value="ECO:0007669"/>
    <property type="project" value="InterPro"/>
</dbReference>
<evidence type="ECO:0000256" key="2">
    <source>
        <dbReference type="ARBA" id="ARBA00022525"/>
    </source>
</evidence>
<evidence type="ECO:0000256" key="6">
    <source>
        <dbReference type="ARBA" id="ARBA00022729"/>
    </source>
</evidence>
<feature type="disulfide bond" evidence="13">
    <location>
        <begin position="143"/>
        <end position="152"/>
    </location>
</feature>
<keyword evidence="9" id="KW-0720">Serine protease</keyword>
<feature type="domain" description="EGF-like" evidence="15">
    <location>
        <begin position="37"/>
        <end position="74"/>
    </location>
</feature>
<dbReference type="Pfam" id="PF00039">
    <property type="entry name" value="fn1"/>
    <property type="match status" value="1"/>
</dbReference>
<feature type="signal peptide" evidence="14">
    <location>
        <begin position="1"/>
        <end position="16"/>
    </location>
</feature>
<dbReference type="CDD" id="cd00061">
    <property type="entry name" value="FN1"/>
    <property type="match status" value="1"/>
</dbReference>
<keyword evidence="4" id="KW-0420">Kringle</keyword>
<protein>
    <submittedName>
        <fullName evidence="17">Uncharacterized protein</fullName>
    </submittedName>
</protein>